<feature type="compositionally biased region" description="Polar residues" evidence="8">
    <location>
        <begin position="1577"/>
        <end position="1589"/>
    </location>
</feature>
<evidence type="ECO:0000256" key="4">
    <source>
        <dbReference type="ARBA" id="ARBA00022454"/>
    </source>
</evidence>
<dbReference type="Pfam" id="PF14635">
    <property type="entry name" value="HHH_7"/>
    <property type="match status" value="1"/>
</dbReference>
<dbReference type="Gene3D" id="1.10.3500.10">
    <property type="entry name" value="Tex N-terminal region-like"/>
    <property type="match status" value="1"/>
</dbReference>
<dbReference type="Pfam" id="PF14639">
    <property type="entry name" value="YqgF"/>
    <property type="match status" value="1"/>
</dbReference>
<dbReference type="GO" id="GO:0042393">
    <property type="term" value="F:histone binding"/>
    <property type="evidence" value="ECO:0007669"/>
    <property type="project" value="TreeGrafter"/>
</dbReference>
<dbReference type="InterPro" id="IPR037027">
    <property type="entry name" value="YqgF/RNaseH-like_dom_sf"/>
</dbReference>
<dbReference type="SUPFAM" id="SSF50249">
    <property type="entry name" value="Nucleic acid-binding proteins"/>
    <property type="match status" value="1"/>
</dbReference>
<evidence type="ECO:0000256" key="2">
    <source>
        <dbReference type="ARBA" id="ARBA00004286"/>
    </source>
</evidence>
<comment type="subcellular location">
    <subcellularLocation>
        <location evidence="2">Chromosome</location>
    </subcellularLocation>
    <subcellularLocation>
        <location evidence="1">Nucleus</location>
    </subcellularLocation>
</comment>
<dbReference type="Gene3D" id="3.30.420.140">
    <property type="entry name" value="YqgF/RNase H-like domain"/>
    <property type="match status" value="1"/>
</dbReference>
<dbReference type="CDD" id="cd09918">
    <property type="entry name" value="SH2_Nterm_SPT6_like"/>
    <property type="match status" value="1"/>
</dbReference>
<dbReference type="FunFam" id="3.30.505.10:FF:000056">
    <property type="entry name" value="Transcription elongation factor Spt6"/>
    <property type="match status" value="1"/>
</dbReference>
<dbReference type="Gene3D" id="1.10.150.850">
    <property type="entry name" value="Spt6, helix-hairpin-helix domain"/>
    <property type="match status" value="1"/>
</dbReference>
<evidence type="ECO:0000256" key="1">
    <source>
        <dbReference type="ARBA" id="ARBA00004123"/>
    </source>
</evidence>
<dbReference type="InterPro" id="IPR023319">
    <property type="entry name" value="Tex-like_HTH_dom_sf"/>
</dbReference>
<name>A0A1R1Y1K1_9FUNG</name>
<dbReference type="InterPro" id="IPR032706">
    <property type="entry name" value="Spt6_HHH"/>
</dbReference>
<feature type="region of interest" description="Disordered" evidence="8">
    <location>
        <begin position="348"/>
        <end position="374"/>
    </location>
</feature>
<evidence type="ECO:0000313" key="10">
    <source>
        <dbReference type="EMBL" id="OMJ20705.1"/>
    </source>
</evidence>
<feature type="region of interest" description="Disordered" evidence="8">
    <location>
        <begin position="228"/>
        <end position="247"/>
    </location>
</feature>
<dbReference type="Gene3D" id="1.10.10.2740">
    <property type="entry name" value="Spt6, Death-like domain"/>
    <property type="match status" value="1"/>
</dbReference>
<dbReference type="GO" id="GO:0005694">
    <property type="term" value="C:chromosome"/>
    <property type="evidence" value="ECO:0007669"/>
    <property type="project" value="UniProtKB-SubCell"/>
</dbReference>
<dbReference type="GO" id="GO:0140673">
    <property type="term" value="P:transcription elongation-coupled chromatin remodeling"/>
    <property type="evidence" value="ECO:0007669"/>
    <property type="project" value="InterPro"/>
</dbReference>
<dbReference type="Gene3D" id="2.40.50.140">
    <property type="entry name" value="Nucleic acid-binding proteins"/>
    <property type="match status" value="1"/>
</dbReference>
<feature type="compositionally biased region" description="Basic and acidic residues" evidence="8">
    <location>
        <begin position="195"/>
        <end position="208"/>
    </location>
</feature>
<feature type="region of interest" description="Disordered" evidence="8">
    <location>
        <begin position="254"/>
        <end position="285"/>
    </location>
</feature>
<feature type="region of interest" description="Disordered" evidence="8">
    <location>
        <begin position="1447"/>
        <end position="1492"/>
    </location>
</feature>
<dbReference type="Pfam" id="PF21710">
    <property type="entry name" value="Spt6_S1"/>
    <property type="match status" value="1"/>
</dbReference>
<organism evidence="10 11">
    <name type="scientific">Smittium culicis</name>
    <dbReference type="NCBI Taxonomy" id="133412"/>
    <lineage>
        <taxon>Eukaryota</taxon>
        <taxon>Fungi</taxon>
        <taxon>Fungi incertae sedis</taxon>
        <taxon>Zoopagomycota</taxon>
        <taxon>Kickxellomycotina</taxon>
        <taxon>Harpellomycetes</taxon>
        <taxon>Harpellales</taxon>
        <taxon>Legeriomycetaceae</taxon>
        <taxon>Smittium</taxon>
    </lineage>
</organism>
<feature type="compositionally biased region" description="Basic residues" evidence="8">
    <location>
        <begin position="140"/>
        <end position="149"/>
    </location>
</feature>
<proteinExistence type="inferred from homology"/>
<dbReference type="Pfam" id="PF17674">
    <property type="entry name" value="HHH_9"/>
    <property type="match status" value="1"/>
</dbReference>
<feature type="compositionally biased region" description="Polar residues" evidence="8">
    <location>
        <begin position="1607"/>
        <end position="1622"/>
    </location>
</feature>
<dbReference type="SMART" id="SM00316">
    <property type="entry name" value="S1"/>
    <property type="match status" value="1"/>
</dbReference>
<dbReference type="InterPro" id="IPR017072">
    <property type="entry name" value="TF_Spt6"/>
</dbReference>
<comment type="caution">
    <text evidence="10">The sequence shown here is derived from an EMBL/GenBank/DDBJ whole genome shotgun (WGS) entry which is preliminary data.</text>
</comment>
<dbReference type="InterPro" id="IPR023323">
    <property type="entry name" value="Tex-like_dom_sf"/>
</dbReference>
<dbReference type="PANTHER" id="PTHR10145:SF6">
    <property type="entry name" value="TRANSCRIPTION ELONGATION FACTOR SPT6"/>
    <property type="match status" value="1"/>
</dbReference>
<dbReference type="Proteomes" id="UP000187283">
    <property type="component" value="Unassembled WGS sequence"/>
</dbReference>
<dbReference type="SUPFAM" id="SSF55550">
    <property type="entry name" value="SH2 domain"/>
    <property type="match status" value="1"/>
</dbReference>
<dbReference type="SUPFAM" id="SSF53098">
    <property type="entry name" value="Ribonuclease H-like"/>
    <property type="match status" value="1"/>
</dbReference>
<dbReference type="InterPro" id="IPR035420">
    <property type="entry name" value="Spt6_SH2"/>
</dbReference>
<keyword evidence="7" id="KW-0539">Nucleus</keyword>
<keyword evidence="11" id="KW-1185">Reference proteome</keyword>
<dbReference type="GO" id="GO:0034728">
    <property type="term" value="P:nucleosome organization"/>
    <property type="evidence" value="ECO:0007669"/>
    <property type="project" value="TreeGrafter"/>
</dbReference>
<feature type="compositionally biased region" description="Acidic residues" evidence="8">
    <location>
        <begin position="74"/>
        <end position="85"/>
    </location>
</feature>
<dbReference type="Gene3D" id="3.30.505.10">
    <property type="entry name" value="SH2 domain"/>
    <property type="match status" value="2"/>
</dbReference>
<dbReference type="Pfam" id="PF14632">
    <property type="entry name" value="SPT6_acidic"/>
    <property type="match status" value="1"/>
</dbReference>
<sequence>MDESHDEVGSIGNASGVEDSDSAIRRRESKSRKRRDYYDEEENEEDVDEMDVEDEEEEEEDEDNDELRESGFIVDDDDENVESDIDTYQLKKIERRRKREKRKARKLLEKQRRGSEDSLDEEDLELLEENTGIRILPNKTQRRLKRGRGRNSDNESGNENMLNASDSERRSFQKRKSGIDSEDESDNNTNNNNRTHSDEYYNESYNDRVTRNDDLGLFDDDAEEFNKYSNERSQVKSNKLRKEKRSTRDAMDDFIDNSYDANDGYTEDRNTKKVSSSSRADRNRQWSSLSNAIGNMEGVDEDVMDDLMEIFGDGTEYSFAFEGPITELESRSEEMLEAVFEPSELKEKMMTSRDEEIRTTDVPERMQERGGSEDILSRGLTDEEIEEESSFIIRYLNKNQDNPQYSGPSSSVIEHEGFVSSVISVLKLMSQDFMEVPFIFTHRKDVFITSGVGDDQHNARVWLTESDLWLIFDLDTQFREFLSRRTSLMSQVARVVEAGEWSDTDKEFLVQLLESASGLEDLIDLEDWVQNSFDSILKIVRTENNLYKRPVRLNSLDGVKRSFINDFVQNHVGITSMEFGRNLIGIGRYFVDDGSRLVSPEHAIKDFMKESEINLGLIEALNSAELAFASCISADPNVRKYLRSRLNRELFIRVRPTSKGMVEINGRDHPYLPFKFLKPKPISSFSNSGKFLQILKAESEGLIKFGFSLSPSNSISDDPNFSKMNGDDDDFLWKEESKALIESILKPMEIHLCSDSVHEAAEKWNSFRKSSLKKSLDLHLIPLMKKYFHDKLRVDSENYISKLCSESLYNHLNVQPLRTSRMGNNDTPRVVVVVGNGFNTDKQGAVRTVFIDDHGRYAEHKISDTLRGDISEYSKTQYNGSEDLRLILEKRQPDVVAVVGMTSQTLRLFEDVKRITDNHSAITSDEIFVTLASDELARIYYTSDRAKNEFPALNPAERYAMCVGRCLQDSLSEYAAMGKELLGLSLHPLQRLVPAEVRWRHLERVLISMTNSVGVNVNEIIQHSHKSSTLSYVCGLGPRKAQAILNSLSGSAGTSLIDSRSDLIYRELVTRNVFVNCASFLRIWPSHTDILDSTRIHPEDYELARKMAADALDVEDDADEFSNSDNERYSRKKRGREGPSKYVSEVIRRSPEKLDELILSEYAIELERRLGVPKLCCLQFIKRELQNPYEDYRLKFNSPEPPALFEMYSGETLGDTIRDDGSSIVVARISRVKEKFAVAKLDSGIDAFIGISNIDDARIENINDYIYTGMPVTGVIKKIDFEKMTVDLSIKPSDLTTAKESIESPPREFYDEYYDFDAEQVAKNKSRIDQQRTQSLQRSIAHPLFRPFNSRQAERYLLQRSVGDCVIRPSSMGMDHLVITWKIASGLYQHIDVLELDKPSEIALGRILKIRDAQYGDLDELLAMYIEPLARRFDEVRRCPKFYNPDRDPAYASSSRNSAKKSDNPIADLDSAEPEPVDTNETLQQQIERQDRHRNRCKVRIERYLNNLCNSTGRGSYCLALNYEHPGTIYFYFKPNPKAESIMKWVVRIRPNEFLLGEKSRYPNVSSLINGFKTIASNSSQQQKQQPATSNWNSNSFNANGSGSSNYEFGSNQGVRGFSNGNIPPPPPRSPKKAYY</sequence>
<dbReference type="InterPro" id="IPR028088">
    <property type="entry name" value="Spt6_HTH_DNA-bd_dom"/>
</dbReference>
<dbReference type="InterPro" id="IPR010994">
    <property type="entry name" value="RuvA_2-like"/>
</dbReference>
<dbReference type="FunFam" id="1.10.10.2740:FF:000002">
    <property type="entry name" value="Transcription elongation factor Spt6"/>
    <property type="match status" value="1"/>
</dbReference>
<dbReference type="STRING" id="133412.A0A1R1Y1K1"/>
<dbReference type="Pfam" id="PF14641">
    <property type="entry name" value="HTH_44"/>
    <property type="match status" value="1"/>
</dbReference>
<dbReference type="Pfam" id="PF14633">
    <property type="entry name" value="SH2_2"/>
    <property type="match status" value="2"/>
</dbReference>
<dbReference type="InterPro" id="IPR028231">
    <property type="entry name" value="Spt6_YqgF"/>
</dbReference>
<dbReference type="InterPro" id="IPR041692">
    <property type="entry name" value="HHH_9"/>
</dbReference>
<dbReference type="InterPro" id="IPR003029">
    <property type="entry name" value="S1_domain"/>
</dbReference>
<feature type="compositionally biased region" description="Basic and acidic residues" evidence="8">
    <location>
        <begin position="106"/>
        <end position="116"/>
    </location>
</feature>
<dbReference type="GO" id="GO:0003746">
    <property type="term" value="F:translation elongation factor activity"/>
    <property type="evidence" value="ECO:0007669"/>
    <property type="project" value="UniProtKB-KW"/>
</dbReference>
<feature type="region of interest" description="Disordered" evidence="8">
    <location>
        <begin position="1117"/>
        <end position="1136"/>
    </location>
</feature>
<dbReference type="InterPro" id="IPR028083">
    <property type="entry name" value="Spt6_acidic_N_dom"/>
</dbReference>
<dbReference type="InterPro" id="IPR036860">
    <property type="entry name" value="SH2_dom_sf"/>
</dbReference>
<dbReference type="InterPro" id="IPR012340">
    <property type="entry name" value="NA-bd_OB-fold"/>
</dbReference>
<feature type="domain" description="S1 motif" evidence="9">
    <location>
        <begin position="1222"/>
        <end position="1291"/>
    </location>
</feature>
<dbReference type="Gene3D" id="1.10.10.650">
    <property type="entry name" value="RuvA domain 2-like"/>
    <property type="match status" value="1"/>
</dbReference>
<evidence type="ECO:0000256" key="8">
    <source>
        <dbReference type="SAM" id="MobiDB-lite"/>
    </source>
</evidence>
<dbReference type="SUPFAM" id="SSF47781">
    <property type="entry name" value="RuvA domain 2-like"/>
    <property type="match status" value="2"/>
</dbReference>
<feature type="region of interest" description="Disordered" evidence="8">
    <location>
        <begin position="1577"/>
        <end position="1636"/>
    </location>
</feature>
<dbReference type="GO" id="GO:0008023">
    <property type="term" value="C:transcription elongation factor complex"/>
    <property type="evidence" value="ECO:0007669"/>
    <property type="project" value="TreeGrafter"/>
</dbReference>
<dbReference type="InterPro" id="IPR049540">
    <property type="entry name" value="Spt6-like_S1"/>
</dbReference>
<feature type="compositionally biased region" description="Low complexity" evidence="8">
    <location>
        <begin position="1590"/>
        <end position="1606"/>
    </location>
</feature>
<accession>A0A1R1Y1K1</accession>
<dbReference type="GO" id="GO:0031491">
    <property type="term" value="F:nucleosome binding"/>
    <property type="evidence" value="ECO:0007669"/>
    <property type="project" value="TreeGrafter"/>
</dbReference>
<reference evidence="10 11" key="1">
    <citation type="submission" date="2017-01" db="EMBL/GenBank/DDBJ databases">
        <authorList>
            <person name="Mah S.A."/>
            <person name="Swanson W.J."/>
            <person name="Moy G.W."/>
            <person name="Vacquier V.D."/>
        </authorList>
    </citation>
    <scope>NUCLEOTIDE SEQUENCE [LARGE SCALE GENOMIC DNA]</scope>
    <source>
        <strain evidence="10 11">GSMNP</strain>
    </source>
</reference>
<keyword evidence="6" id="KW-0804">Transcription</keyword>
<dbReference type="SUPFAM" id="SSF158832">
    <property type="entry name" value="Tex N-terminal region-like"/>
    <property type="match status" value="1"/>
</dbReference>
<feature type="compositionally biased region" description="Acidic residues" evidence="8">
    <location>
        <begin position="38"/>
        <end position="66"/>
    </location>
</feature>
<comment type="similarity">
    <text evidence="3">Belongs to the SPT6 family.</text>
</comment>
<feature type="compositionally biased region" description="Basic residues" evidence="8">
    <location>
        <begin position="93"/>
        <end position="105"/>
    </location>
</feature>
<feature type="compositionally biased region" description="Polar residues" evidence="8">
    <location>
        <begin position="154"/>
        <end position="165"/>
    </location>
</feature>
<gene>
    <name evidence="10" type="ORF">AYI70_g3947</name>
</gene>
<evidence type="ECO:0000256" key="3">
    <source>
        <dbReference type="ARBA" id="ARBA00009253"/>
    </source>
</evidence>
<evidence type="ECO:0000313" key="11">
    <source>
        <dbReference type="Proteomes" id="UP000187283"/>
    </source>
</evidence>
<evidence type="ECO:0000256" key="7">
    <source>
        <dbReference type="ARBA" id="ARBA00023242"/>
    </source>
</evidence>
<keyword evidence="10" id="KW-0251">Elongation factor</keyword>
<dbReference type="EMBL" id="LSSN01001174">
    <property type="protein sequence ID" value="OMJ20705.1"/>
    <property type="molecule type" value="Genomic_DNA"/>
</dbReference>
<evidence type="ECO:0000256" key="6">
    <source>
        <dbReference type="ARBA" id="ARBA00023163"/>
    </source>
</evidence>
<evidence type="ECO:0000256" key="5">
    <source>
        <dbReference type="ARBA" id="ARBA00022999"/>
    </source>
</evidence>
<dbReference type="PROSITE" id="PS50126">
    <property type="entry name" value="S1"/>
    <property type="match status" value="1"/>
</dbReference>
<dbReference type="PANTHER" id="PTHR10145">
    <property type="entry name" value="TRANSCRIPTION ELONGATION FACTOR SPT6"/>
    <property type="match status" value="1"/>
</dbReference>
<dbReference type="GO" id="GO:0003677">
    <property type="term" value="F:DNA binding"/>
    <property type="evidence" value="ECO:0007669"/>
    <property type="project" value="InterPro"/>
</dbReference>
<keyword evidence="10" id="KW-0648">Protein biosynthesis</keyword>
<dbReference type="OrthoDB" id="995477at2759"/>
<dbReference type="InterPro" id="IPR035019">
    <property type="entry name" value="Spt6_SH2_N"/>
</dbReference>
<feature type="compositionally biased region" description="Acidic residues" evidence="8">
    <location>
        <begin position="117"/>
        <end position="128"/>
    </location>
</feature>
<keyword evidence="4" id="KW-0158">Chromosome</keyword>
<feature type="region of interest" description="Disordered" evidence="8">
    <location>
        <begin position="1"/>
        <end position="208"/>
    </location>
</feature>
<keyword evidence="5" id="KW-0727">SH2 domain</keyword>
<dbReference type="InterPro" id="IPR012337">
    <property type="entry name" value="RNaseH-like_sf"/>
</dbReference>
<protein>
    <submittedName>
        <fullName evidence="10">Transcription elongation factor spt-6</fullName>
    </submittedName>
</protein>
<evidence type="ECO:0000259" key="9">
    <source>
        <dbReference type="PROSITE" id="PS50126"/>
    </source>
</evidence>
<dbReference type="InterPro" id="IPR042066">
    <property type="entry name" value="Spt6_death-like"/>
</dbReference>